<organism evidence="1 2">
    <name type="scientific">Molorchus minor</name>
    <dbReference type="NCBI Taxonomy" id="1323400"/>
    <lineage>
        <taxon>Eukaryota</taxon>
        <taxon>Metazoa</taxon>
        <taxon>Ecdysozoa</taxon>
        <taxon>Arthropoda</taxon>
        <taxon>Hexapoda</taxon>
        <taxon>Insecta</taxon>
        <taxon>Pterygota</taxon>
        <taxon>Neoptera</taxon>
        <taxon>Endopterygota</taxon>
        <taxon>Coleoptera</taxon>
        <taxon>Polyphaga</taxon>
        <taxon>Cucujiformia</taxon>
        <taxon>Chrysomeloidea</taxon>
        <taxon>Cerambycidae</taxon>
        <taxon>Lamiinae</taxon>
        <taxon>Monochamini</taxon>
        <taxon>Molorchus</taxon>
    </lineage>
</organism>
<comment type="caution">
    <text evidence="1">The sequence shown here is derived from an EMBL/GenBank/DDBJ whole genome shotgun (WGS) entry which is preliminary data.</text>
</comment>
<dbReference type="Proteomes" id="UP001162164">
    <property type="component" value="Unassembled WGS sequence"/>
</dbReference>
<accession>A0ABQ9JR96</accession>
<protein>
    <submittedName>
        <fullName evidence="1">Uncharacterized protein</fullName>
    </submittedName>
</protein>
<evidence type="ECO:0000313" key="2">
    <source>
        <dbReference type="Proteomes" id="UP001162164"/>
    </source>
</evidence>
<dbReference type="EMBL" id="JAPWTJ010000315">
    <property type="protein sequence ID" value="KAJ8979775.1"/>
    <property type="molecule type" value="Genomic_DNA"/>
</dbReference>
<proteinExistence type="predicted"/>
<name>A0ABQ9JR96_9CUCU</name>
<reference evidence="1" key="1">
    <citation type="journal article" date="2023" name="Insect Mol. Biol.">
        <title>Genome sequencing provides insights into the evolution of gene families encoding plant cell wall-degrading enzymes in longhorned beetles.</title>
        <authorList>
            <person name="Shin N.R."/>
            <person name="Okamura Y."/>
            <person name="Kirsch R."/>
            <person name="Pauchet Y."/>
        </authorList>
    </citation>
    <scope>NUCLEOTIDE SEQUENCE</scope>
    <source>
        <strain evidence="1">MMC_N1</strain>
    </source>
</reference>
<evidence type="ECO:0000313" key="1">
    <source>
        <dbReference type="EMBL" id="KAJ8979775.1"/>
    </source>
</evidence>
<sequence length="342" mass="40202">MEESSSTAEIISGEKLEEEHYVEQDKTILDRLKQFSYYLVESIELNLDLCLNLLEERPVPTKPNSIPTTVQQQKKEITKDDFTKGVIYGNSNRNKIGVREGRSVKNDDMVWKTSKMYTKTGIVIPEDNAFYKNKDCHTEKYGHRRMFPWENLDLIKSNWERQDGLEIHNYILTGEEDLLNIVHDYVMTKNPYEEAKLEREKNHEELAADLQTKHEAVLSTFRGNFKEVLDELEEQYNIISGNHQENKELLVQVSQKQDDEKVLHIDIRRKLEKLTNQSIASSQNNREVLIVDHIQDIVKTETLNSMSDNLTEVIKEKLRENDPGPRINREFKRNLTQIKKLW</sequence>
<keyword evidence="2" id="KW-1185">Reference proteome</keyword>
<gene>
    <name evidence="1" type="ORF">NQ317_002895</name>
</gene>